<keyword evidence="8" id="KW-1185">Reference proteome</keyword>
<dbReference type="InterPro" id="IPR050131">
    <property type="entry name" value="Peptidase_S8_subtilisin-like"/>
</dbReference>
<evidence type="ECO:0000256" key="5">
    <source>
        <dbReference type="PROSITE-ProRule" id="PRU01240"/>
    </source>
</evidence>
<comment type="caution">
    <text evidence="7">The sequence shown here is derived from an EMBL/GenBank/DDBJ whole genome shotgun (WGS) entry which is preliminary data.</text>
</comment>
<gene>
    <name evidence="7" type="ORF">EV385_0230</name>
</gene>
<keyword evidence="3 5" id="KW-0378">Hydrolase</keyword>
<evidence type="ECO:0000256" key="1">
    <source>
        <dbReference type="ARBA" id="ARBA00011073"/>
    </source>
</evidence>
<dbReference type="InterPro" id="IPR015500">
    <property type="entry name" value="Peptidase_S8_subtilisin-rel"/>
</dbReference>
<dbReference type="GO" id="GO:0006508">
    <property type="term" value="P:proteolysis"/>
    <property type="evidence" value="ECO:0007669"/>
    <property type="project" value="UniProtKB-KW"/>
</dbReference>
<dbReference type="RefSeq" id="WP_130507744.1">
    <property type="nucleotide sequence ID" value="NZ_SHKY01000001.1"/>
</dbReference>
<sequence>MNLTDAPLGYAFEGDYPESYGSELLRLRTIVAQQVVRLADTRPSAEGRLLGVLIGRRSSDRERAQIEVALRRDGAPSLLARGELLISAKDLAAVGALVQDYGDRTVGDHVRLRRFAAGRVELDRVIDDCAVHNIAAHPNYIASMAAVGKGVGGPENAPWLGDFANYRIPNAPSDGGPGPRPPVAVIDTGVEETMRGDHWLGKVTRTPENLDLLDVLPRGGDGFLDYEAGHGTFVAGVVQRVAPSADIRVYRAADTDGFATDDDIAAAIVQAHRDGAEIINLSLGGKTLDDQPPLLMQQAVETVHAEAGRDSKGRFNKVIVAAAGNYGDRGIVWPAALDGVEAVAGLTAYLSPASWSSYGAVRFSTVGEGIRSVYPEGAESPLFDPEPDTFGPNAAAVWSGTSFAAPQIAGAVARISAEQNVSPRDAVDLLDARGKSVVGFGKAMRILQGIG</sequence>
<evidence type="ECO:0000256" key="2">
    <source>
        <dbReference type="ARBA" id="ARBA00022670"/>
    </source>
</evidence>
<dbReference type="PROSITE" id="PS51892">
    <property type="entry name" value="SUBTILASE"/>
    <property type="match status" value="1"/>
</dbReference>
<name>A0A4Q7ZEH0_9ACTN</name>
<evidence type="ECO:0000313" key="8">
    <source>
        <dbReference type="Proteomes" id="UP000292564"/>
    </source>
</evidence>
<accession>A0A4Q7ZEH0</accession>
<dbReference type="EMBL" id="SHKY01000001">
    <property type="protein sequence ID" value="RZU48513.1"/>
    <property type="molecule type" value="Genomic_DNA"/>
</dbReference>
<dbReference type="Proteomes" id="UP000292564">
    <property type="component" value="Unassembled WGS sequence"/>
</dbReference>
<evidence type="ECO:0000259" key="6">
    <source>
        <dbReference type="Pfam" id="PF00082"/>
    </source>
</evidence>
<keyword evidence="2 5" id="KW-0645">Protease</keyword>
<dbReference type="SUPFAM" id="SSF52743">
    <property type="entry name" value="Subtilisin-like"/>
    <property type="match status" value="1"/>
</dbReference>
<protein>
    <submittedName>
        <fullName evidence="7">Subtilisin family serine protease</fullName>
    </submittedName>
</protein>
<dbReference type="GO" id="GO:0004252">
    <property type="term" value="F:serine-type endopeptidase activity"/>
    <property type="evidence" value="ECO:0007669"/>
    <property type="project" value="UniProtKB-UniRule"/>
</dbReference>
<feature type="domain" description="Peptidase S8/S53" evidence="6">
    <location>
        <begin position="183"/>
        <end position="425"/>
    </location>
</feature>
<evidence type="ECO:0000256" key="3">
    <source>
        <dbReference type="ARBA" id="ARBA00022801"/>
    </source>
</evidence>
<evidence type="ECO:0000313" key="7">
    <source>
        <dbReference type="EMBL" id="RZU48513.1"/>
    </source>
</evidence>
<dbReference type="PRINTS" id="PR00723">
    <property type="entry name" value="SUBTILISIN"/>
</dbReference>
<dbReference type="InterPro" id="IPR000209">
    <property type="entry name" value="Peptidase_S8/S53_dom"/>
</dbReference>
<proteinExistence type="inferred from homology"/>
<reference evidence="7 8" key="1">
    <citation type="submission" date="2019-02" db="EMBL/GenBank/DDBJ databases">
        <title>Sequencing the genomes of 1000 actinobacteria strains.</title>
        <authorList>
            <person name="Klenk H.-P."/>
        </authorList>
    </citation>
    <scope>NUCLEOTIDE SEQUENCE [LARGE SCALE GENOMIC DNA]</scope>
    <source>
        <strain evidence="7 8">DSM 45162</strain>
    </source>
</reference>
<dbReference type="AlphaFoldDB" id="A0A4Q7ZEH0"/>
<dbReference type="OrthoDB" id="5177045at2"/>
<dbReference type="InterPro" id="IPR023828">
    <property type="entry name" value="Peptidase_S8_Ser-AS"/>
</dbReference>
<dbReference type="Gene3D" id="3.40.50.200">
    <property type="entry name" value="Peptidase S8/S53 domain"/>
    <property type="match status" value="1"/>
</dbReference>
<feature type="active site" description="Charge relay system" evidence="5">
    <location>
        <position position="187"/>
    </location>
</feature>
<dbReference type="PROSITE" id="PS00138">
    <property type="entry name" value="SUBTILASE_SER"/>
    <property type="match status" value="1"/>
</dbReference>
<evidence type="ECO:0000256" key="4">
    <source>
        <dbReference type="ARBA" id="ARBA00022825"/>
    </source>
</evidence>
<feature type="active site" description="Charge relay system" evidence="5">
    <location>
        <position position="230"/>
    </location>
</feature>
<dbReference type="Pfam" id="PF00082">
    <property type="entry name" value="Peptidase_S8"/>
    <property type="match status" value="1"/>
</dbReference>
<organism evidence="7 8">
    <name type="scientific">Krasilnikovia cinnamomea</name>
    <dbReference type="NCBI Taxonomy" id="349313"/>
    <lineage>
        <taxon>Bacteria</taxon>
        <taxon>Bacillati</taxon>
        <taxon>Actinomycetota</taxon>
        <taxon>Actinomycetes</taxon>
        <taxon>Micromonosporales</taxon>
        <taxon>Micromonosporaceae</taxon>
        <taxon>Krasilnikovia</taxon>
    </lineage>
</organism>
<dbReference type="CDD" id="cd00306">
    <property type="entry name" value="Peptidases_S8_S53"/>
    <property type="match status" value="1"/>
</dbReference>
<feature type="active site" description="Charge relay system" evidence="5">
    <location>
        <position position="402"/>
    </location>
</feature>
<dbReference type="InterPro" id="IPR036852">
    <property type="entry name" value="Peptidase_S8/S53_dom_sf"/>
</dbReference>
<comment type="similarity">
    <text evidence="1 5">Belongs to the peptidase S8 family.</text>
</comment>
<dbReference type="PANTHER" id="PTHR43806">
    <property type="entry name" value="PEPTIDASE S8"/>
    <property type="match status" value="1"/>
</dbReference>
<dbReference type="PANTHER" id="PTHR43806:SF11">
    <property type="entry name" value="CEREVISIN-RELATED"/>
    <property type="match status" value="1"/>
</dbReference>
<keyword evidence="4 5" id="KW-0720">Serine protease</keyword>